<dbReference type="AlphaFoldDB" id="A0AA96GAR0"/>
<evidence type="ECO:0000313" key="6">
    <source>
        <dbReference type="EMBL" id="WNM56510.1"/>
    </source>
</evidence>
<organism evidence="6 7">
    <name type="scientific">Candidatus Nitrospira allomarina</name>
    <dbReference type="NCBI Taxonomy" id="3020900"/>
    <lineage>
        <taxon>Bacteria</taxon>
        <taxon>Pseudomonadati</taxon>
        <taxon>Nitrospirota</taxon>
        <taxon>Nitrospiria</taxon>
        <taxon>Nitrospirales</taxon>
        <taxon>Nitrospiraceae</taxon>
        <taxon>Nitrospira</taxon>
    </lineage>
</organism>
<dbReference type="SUPFAM" id="SSF53187">
    <property type="entry name" value="Zn-dependent exopeptidases"/>
    <property type="match status" value="1"/>
</dbReference>
<dbReference type="GO" id="GO:0046872">
    <property type="term" value="F:metal ion binding"/>
    <property type="evidence" value="ECO:0007669"/>
    <property type="project" value="UniProtKB-KW"/>
</dbReference>
<keyword evidence="7" id="KW-1185">Reference proteome</keyword>
<evidence type="ECO:0000256" key="3">
    <source>
        <dbReference type="ARBA" id="ARBA00022801"/>
    </source>
</evidence>
<keyword evidence="4" id="KW-0862">Zinc</keyword>
<evidence type="ECO:0000256" key="4">
    <source>
        <dbReference type="ARBA" id="ARBA00022833"/>
    </source>
</evidence>
<dbReference type="EMBL" id="CP116967">
    <property type="protein sequence ID" value="WNM56510.1"/>
    <property type="molecule type" value="Genomic_DNA"/>
</dbReference>
<dbReference type="Gene3D" id="3.40.630.10">
    <property type="entry name" value="Zn peptidases"/>
    <property type="match status" value="1"/>
</dbReference>
<dbReference type="Proteomes" id="UP001302719">
    <property type="component" value="Chromosome"/>
</dbReference>
<dbReference type="InterPro" id="IPR055438">
    <property type="entry name" value="AstE_AspA_cat"/>
</dbReference>
<dbReference type="Pfam" id="PF24827">
    <property type="entry name" value="AstE_AspA_cat"/>
    <property type="match status" value="1"/>
</dbReference>
<proteinExistence type="predicted"/>
<evidence type="ECO:0000313" key="7">
    <source>
        <dbReference type="Proteomes" id="UP001302719"/>
    </source>
</evidence>
<comment type="cofactor">
    <cofactor evidence="1">
        <name>Zn(2+)</name>
        <dbReference type="ChEBI" id="CHEBI:29105"/>
    </cofactor>
</comment>
<accession>A0AA96GAR0</accession>
<keyword evidence="2" id="KW-0479">Metal-binding</keyword>
<gene>
    <name evidence="6" type="ORF">PP769_11005</name>
</gene>
<keyword evidence="3" id="KW-0378">Hydrolase</keyword>
<sequence>MSLARPIPRWEAPTPQDVGQTVEDFLMKLGEPTFLWLPGLDTTRTRAMCTLLHGNEPSGVRALHRWIREGRQPQVNVLCFIGSIGAALTRPMFSHRYAPEGTDLNRCFRSPFEGPEGNIAQAMLHELHQVQPEALIDFHNTSGRSPAYGVTTLNRETHETLTGVFCDHLIVTDLRLGTLMEATEYDWPTVTIEAGWAQDPQADELAFRGFTRYAMAMNFSDISSPVTVLHHPIRVELQEGATVAYNGGPVSEVDLTLPSDVDRLNFGLWSREETLGWVGKRGLDVLWAKNAMGQNVSKAIFSVHNGELRLAHPSRLMMVTTNAEIAQSDCLFYILPDS</sequence>
<dbReference type="GO" id="GO:0016788">
    <property type="term" value="F:hydrolase activity, acting on ester bonds"/>
    <property type="evidence" value="ECO:0007669"/>
    <property type="project" value="InterPro"/>
</dbReference>
<dbReference type="RefSeq" id="WP_312640102.1">
    <property type="nucleotide sequence ID" value="NZ_CP116967.1"/>
</dbReference>
<reference evidence="6 7" key="1">
    <citation type="submission" date="2023-01" db="EMBL/GenBank/DDBJ databases">
        <title>Cultivation and genomic characterization of new, ubiquitous marine nitrite-oxidizing bacteria from the Nitrospirales.</title>
        <authorList>
            <person name="Mueller A.J."/>
            <person name="Daebeler A."/>
            <person name="Herbold C.W."/>
            <person name="Kirkegaard R.H."/>
            <person name="Daims H."/>
        </authorList>
    </citation>
    <scope>NUCLEOTIDE SEQUENCE [LARGE SCALE GENOMIC DNA]</scope>
    <source>
        <strain evidence="6 7">VA</strain>
    </source>
</reference>
<protein>
    <submittedName>
        <fullName evidence="6">Succinylglutamate desuccinylase/aspartoacylase family protein</fullName>
    </submittedName>
</protein>
<feature type="domain" description="Succinylglutamate desuccinylase/Aspartoacylase catalytic" evidence="5">
    <location>
        <begin position="48"/>
        <end position="169"/>
    </location>
</feature>
<name>A0AA96GAR0_9BACT</name>
<evidence type="ECO:0000259" key="5">
    <source>
        <dbReference type="Pfam" id="PF24827"/>
    </source>
</evidence>
<evidence type="ECO:0000256" key="2">
    <source>
        <dbReference type="ARBA" id="ARBA00022723"/>
    </source>
</evidence>
<evidence type="ECO:0000256" key="1">
    <source>
        <dbReference type="ARBA" id="ARBA00001947"/>
    </source>
</evidence>
<dbReference type="KEGG" id="nall:PP769_11005"/>